<dbReference type="Proteomes" id="UP000651475">
    <property type="component" value="Unassembled WGS sequence"/>
</dbReference>
<dbReference type="PROSITE" id="PS51257">
    <property type="entry name" value="PROKAR_LIPOPROTEIN"/>
    <property type="match status" value="1"/>
</dbReference>
<reference evidence="1 2" key="1">
    <citation type="submission" date="2020-08" db="EMBL/GenBank/DDBJ databases">
        <title>Genome public.</title>
        <authorList>
            <person name="Liu C."/>
            <person name="Sun Q."/>
        </authorList>
    </citation>
    <scope>NUCLEOTIDE SEQUENCE [LARGE SCALE GENOMIC DNA]</scope>
    <source>
        <strain evidence="1 2">NSJ-79</strain>
    </source>
</reference>
<accession>A0ABR7DQN0</accession>
<comment type="caution">
    <text evidence="1">The sequence shown here is derived from an EMBL/GenBank/DDBJ whole genome shotgun (WGS) entry which is preliminary data.</text>
</comment>
<keyword evidence="2" id="KW-1185">Reference proteome</keyword>
<evidence type="ECO:0008006" key="3">
    <source>
        <dbReference type="Google" id="ProtNLM"/>
    </source>
</evidence>
<protein>
    <recommendedName>
        <fullName evidence="3">DUF4859 domain-containing protein</fullName>
    </recommendedName>
</protein>
<gene>
    <name evidence="1" type="ORF">H8S65_13305</name>
</gene>
<dbReference type="Pfam" id="PF19527">
    <property type="entry name" value="DUF6055"/>
    <property type="match status" value="1"/>
</dbReference>
<sequence length="455" mass="51939">MTISKYIKYVPVVTMLLFCACSCSKSEGSEDSGVSEGKLPEGKSLYRPEEFSGQNWWKDDFDYSYKRMACTDNLVIYWQKGFGDDLANPPALEGKSMQVDLNNLKEKLEEFYTYYRDKLKFVKPGSESEKYRMMVMIMYSLEGTAYGGTYDNKIGAFWAAPNRLQDKKLNAVAHELGHSFQLQIIADGQGAAWGGNGIYEMASQWMLWQVNPDWMKDENYHWIAFKDLTHKAFLHVDNIYHSPYVLEYWGDKHGLPFIAEMFRQGLEGEDPVMTYKRMTGMTQEQFNDEMMDVYLHLVNLDYDRVYDETRQWANSFASFKTNLKDDGNGWLQVAKEVCPENYGFNVLRLDVPEAGQTVTVDFKGLPDVTGYDLIHADKAGWRYGFVGVTAAGKSLLGTVGRDAEGKISFTTPADAKLSYLWLVVMGAPVEHWMNGSTDKDAQWPYKIKITGSKVD</sequence>
<organism evidence="1 2">
    <name type="scientific">Parabacteroides hominis</name>
    <dbReference type="NCBI Taxonomy" id="2763057"/>
    <lineage>
        <taxon>Bacteria</taxon>
        <taxon>Pseudomonadati</taxon>
        <taxon>Bacteroidota</taxon>
        <taxon>Bacteroidia</taxon>
        <taxon>Bacteroidales</taxon>
        <taxon>Tannerellaceae</taxon>
        <taxon>Parabacteroides</taxon>
    </lineage>
</organism>
<dbReference type="EMBL" id="JACOOJ010000024">
    <property type="protein sequence ID" value="MBC5633735.1"/>
    <property type="molecule type" value="Genomic_DNA"/>
</dbReference>
<proteinExistence type="predicted"/>
<dbReference type="RefSeq" id="WP_186930437.1">
    <property type="nucleotide sequence ID" value="NZ_JACOOJ010000024.1"/>
</dbReference>
<name>A0ABR7DQN0_9BACT</name>
<dbReference type="InterPro" id="IPR045690">
    <property type="entry name" value="DUF6055"/>
</dbReference>
<evidence type="ECO:0000313" key="1">
    <source>
        <dbReference type="EMBL" id="MBC5633735.1"/>
    </source>
</evidence>
<evidence type="ECO:0000313" key="2">
    <source>
        <dbReference type="Proteomes" id="UP000651475"/>
    </source>
</evidence>